<evidence type="ECO:0000313" key="17">
    <source>
        <dbReference type="EMBL" id="OCT90792.1"/>
    </source>
</evidence>
<evidence type="ECO:0000256" key="13">
    <source>
        <dbReference type="ARBA" id="ARBA00023224"/>
    </source>
</evidence>
<evidence type="ECO:0000256" key="12">
    <source>
        <dbReference type="ARBA" id="ARBA00023180"/>
    </source>
</evidence>
<dbReference type="GO" id="GO:0004930">
    <property type="term" value="F:G protein-coupled receptor activity"/>
    <property type="evidence" value="ECO:0007669"/>
    <property type="project" value="UniProtKB-KW"/>
</dbReference>
<dbReference type="PROSITE" id="PS00237">
    <property type="entry name" value="G_PROTEIN_RECEP_F1_1"/>
    <property type="match status" value="1"/>
</dbReference>
<protein>
    <recommendedName>
        <fullName evidence="15">Olfactory receptor</fullName>
    </recommendedName>
</protein>
<dbReference type="FunFam" id="1.20.1070.10:FF:000010">
    <property type="entry name" value="Olfactory receptor"/>
    <property type="match status" value="1"/>
</dbReference>
<feature type="transmembrane region" description="Helical" evidence="15">
    <location>
        <begin position="205"/>
        <end position="225"/>
    </location>
</feature>
<name>A0A974DHQ2_XENLA</name>
<keyword evidence="12" id="KW-0325">Glycoprotein</keyword>
<keyword evidence="7 15" id="KW-1133">Transmembrane helix</keyword>
<dbReference type="PRINTS" id="PR00245">
    <property type="entry name" value="OLFACTORYR"/>
</dbReference>
<dbReference type="FunFam" id="1.10.1220.70:FF:000001">
    <property type="entry name" value="Olfactory receptor"/>
    <property type="match status" value="1"/>
</dbReference>
<dbReference type="SUPFAM" id="SSF81321">
    <property type="entry name" value="Family A G protein-coupled receptor-like"/>
    <property type="match status" value="1"/>
</dbReference>
<accession>A0A974DHQ2</accession>
<dbReference type="AlphaFoldDB" id="A0A974DHQ2"/>
<dbReference type="Gene3D" id="1.20.1070.10">
    <property type="entry name" value="Rhodopsin 7-helix transmembrane proteins"/>
    <property type="match status" value="1"/>
</dbReference>
<evidence type="ECO:0000256" key="10">
    <source>
        <dbReference type="ARBA" id="ARBA00023157"/>
    </source>
</evidence>
<keyword evidence="8 14" id="KW-0297">G-protein coupled receptor</keyword>
<keyword evidence="10" id="KW-1015">Disulfide bond</keyword>
<dbReference type="InterPro" id="IPR050939">
    <property type="entry name" value="Olfactory_GPCR1"/>
</dbReference>
<reference evidence="18" key="1">
    <citation type="journal article" date="2016" name="Nature">
        <title>Genome evolution in the allotetraploid frog Xenopus laevis.</title>
        <authorList>
            <person name="Session A.M."/>
            <person name="Uno Y."/>
            <person name="Kwon T."/>
            <person name="Chapman J.A."/>
            <person name="Toyoda A."/>
            <person name="Takahashi S."/>
            <person name="Fukui A."/>
            <person name="Hikosaka A."/>
            <person name="Suzuki A."/>
            <person name="Kondo M."/>
            <person name="van Heeringen S.J."/>
            <person name="Quigley I."/>
            <person name="Heinz S."/>
            <person name="Ogino H."/>
            <person name="Ochi H."/>
            <person name="Hellsten U."/>
            <person name="Lyons J.B."/>
            <person name="Simakov O."/>
            <person name="Putnam N."/>
            <person name="Stites J."/>
            <person name="Kuroki Y."/>
            <person name="Tanaka T."/>
            <person name="Michiue T."/>
            <person name="Watanabe M."/>
            <person name="Bogdanovic O."/>
            <person name="Lister R."/>
            <person name="Georgiou G."/>
            <person name="Paranjpe S.S."/>
            <person name="van Kruijsbergen I."/>
            <person name="Shu S."/>
            <person name="Carlson J."/>
            <person name="Kinoshita T."/>
            <person name="Ohta Y."/>
            <person name="Mawaribuchi S."/>
            <person name="Jenkins J."/>
            <person name="Grimwood J."/>
            <person name="Schmutz J."/>
            <person name="Mitros T."/>
            <person name="Mozaffari S.V."/>
            <person name="Suzuki Y."/>
            <person name="Haramoto Y."/>
            <person name="Yamamoto T.S."/>
            <person name="Takagi C."/>
            <person name="Heald R."/>
            <person name="Miller K."/>
            <person name="Haudenschild C."/>
            <person name="Kitzman J."/>
            <person name="Nakayama T."/>
            <person name="Izutsu Y."/>
            <person name="Robert J."/>
            <person name="Fortriede J."/>
            <person name="Burns K."/>
            <person name="Lotay V."/>
            <person name="Karimi K."/>
            <person name="Yasuoka Y."/>
            <person name="Dichmann D.S."/>
            <person name="Flajnik M.F."/>
            <person name="Houston D.W."/>
            <person name="Shendure J."/>
            <person name="DuPasquier L."/>
            <person name="Vize P.D."/>
            <person name="Zorn A.M."/>
            <person name="Ito M."/>
            <person name="Marcotte E.M."/>
            <person name="Wallingford J.B."/>
            <person name="Ito Y."/>
            <person name="Asashima M."/>
            <person name="Ueno N."/>
            <person name="Matsuda Y."/>
            <person name="Veenstra G.J."/>
            <person name="Fujiyama A."/>
            <person name="Harland R.M."/>
            <person name="Taira M."/>
            <person name="Rokhsar D.S."/>
        </authorList>
    </citation>
    <scope>NUCLEOTIDE SEQUENCE [LARGE SCALE GENOMIC DNA]</scope>
    <source>
        <strain evidence="18">J</strain>
    </source>
</reference>
<dbReference type="PROSITE" id="PS50262">
    <property type="entry name" value="G_PROTEIN_RECEP_F1_2"/>
    <property type="match status" value="1"/>
</dbReference>
<feature type="domain" description="G-protein coupled receptors family 1 profile" evidence="16">
    <location>
        <begin position="5"/>
        <end position="254"/>
    </location>
</feature>
<dbReference type="GO" id="GO:0005886">
    <property type="term" value="C:plasma membrane"/>
    <property type="evidence" value="ECO:0007669"/>
    <property type="project" value="UniProtKB-SubCell"/>
</dbReference>
<comment type="similarity">
    <text evidence="2 14">Belongs to the G-protein coupled receptor 1 family.</text>
</comment>
<evidence type="ECO:0000259" key="16">
    <source>
        <dbReference type="PROSITE" id="PS50262"/>
    </source>
</evidence>
<dbReference type="EMBL" id="CM004470">
    <property type="protein sequence ID" value="OCT90792.1"/>
    <property type="molecule type" value="Genomic_DNA"/>
</dbReference>
<evidence type="ECO:0000256" key="1">
    <source>
        <dbReference type="ARBA" id="ARBA00004651"/>
    </source>
</evidence>
<dbReference type="PANTHER" id="PTHR24242:SF409">
    <property type="entry name" value="OLFACTORY RECEPTOR"/>
    <property type="match status" value="1"/>
</dbReference>
<evidence type="ECO:0000256" key="11">
    <source>
        <dbReference type="ARBA" id="ARBA00023170"/>
    </source>
</evidence>
<feature type="transmembrane region" description="Helical" evidence="15">
    <location>
        <begin position="237"/>
        <end position="256"/>
    </location>
</feature>
<keyword evidence="4 15" id="KW-0716">Sensory transduction</keyword>
<keyword evidence="3 15" id="KW-1003">Cell membrane</keyword>
<evidence type="ECO:0000256" key="14">
    <source>
        <dbReference type="RuleBase" id="RU000688"/>
    </source>
</evidence>
<evidence type="ECO:0000256" key="8">
    <source>
        <dbReference type="ARBA" id="ARBA00023040"/>
    </source>
</evidence>
<evidence type="ECO:0000256" key="3">
    <source>
        <dbReference type="ARBA" id="ARBA00022475"/>
    </source>
</evidence>
<evidence type="ECO:0000313" key="18">
    <source>
        <dbReference type="Proteomes" id="UP000694892"/>
    </source>
</evidence>
<evidence type="ECO:0000256" key="4">
    <source>
        <dbReference type="ARBA" id="ARBA00022606"/>
    </source>
</evidence>
<keyword evidence="9 15" id="KW-0472">Membrane</keyword>
<dbReference type="Proteomes" id="UP000694892">
    <property type="component" value="Chromosome 3L"/>
</dbReference>
<evidence type="ECO:0000256" key="2">
    <source>
        <dbReference type="ARBA" id="ARBA00010663"/>
    </source>
</evidence>
<organism evidence="17 18">
    <name type="scientific">Xenopus laevis</name>
    <name type="common">African clawed frog</name>
    <dbReference type="NCBI Taxonomy" id="8355"/>
    <lineage>
        <taxon>Eukaryota</taxon>
        <taxon>Metazoa</taxon>
        <taxon>Chordata</taxon>
        <taxon>Craniata</taxon>
        <taxon>Vertebrata</taxon>
        <taxon>Euteleostomi</taxon>
        <taxon>Amphibia</taxon>
        <taxon>Batrachia</taxon>
        <taxon>Anura</taxon>
        <taxon>Pipoidea</taxon>
        <taxon>Pipidae</taxon>
        <taxon>Xenopodinae</taxon>
        <taxon>Xenopus</taxon>
        <taxon>Xenopus</taxon>
    </lineage>
</organism>
<dbReference type="InterPro" id="IPR000276">
    <property type="entry name" value="GPCR_Rhodpsn"/>
</dbReference>
<comment type="caution">
    <text evidence="15">Lacks conserved residue(s) required for the propagation of feature annotation.</text>
</comment>
<keyword evidence="6 15" id="KW-0552">Olfaction</keyword>
<comment type="subcellular location">
    <subcellularLocation>
        <location evidence="1 15">Cell membrane</location>
        <topology evidence="1 15">Multi-pass membrane protein</topology>
    </subcellularLocation>
</comment>
<dbReference type="PANTHER" id="PTHR24242">
    <property type="entry name" value="G-PROTEIN COUPLED RECEPTOR"/>
    <property type="match status" value="1"/>
</dbReference>
<dbReference type="InterPro" id="IPR017452">
    <property type="entry name" value="GPCR_Rhodpsn_7TM"/>
</dbReference>
<dbReference type="PRINTS" id="PR00237">
    <property type="entry name" value="GPCRRHODOPSN"/>
</dbReference>
<dbReference type="InterPro" id="IPR000725">
    <property type="entry name" value="Olfact_rcpt"/>
</dbReference>
<evidence type="ECO:0000256" key="7">
    <source>
        <dbReference type="ARBA" id="ARBA00022989"/>
    </source>
</evidence>
<dbReference type="Pfam" id="PF13853">
    <property type="entry name" value="7tm_4"/>
    <property type="match status" value="1"/>
</dbReference>
<keyword evidence="11 14" id="KW-0675">Receptor</keyword>
<dbReference type="GO" id="GO:0004984">
    <property type="term" value="F:olfactory receptor activity"/>
    <property type="evidence" value="ECO:0007669"/>
    <property type="project" value="InterPro"/>
</dbReference>
<evidence type="ECO:0000256" key="6">
    <source>
        <dbReference type="ARBA" id="ARBA00022725"/>
    </source>
</evidence>
<evidence type="ECO:0000256" key="9">
    <source>
        <dbReference type="ARBA" id="ARBA00023136"/>
    </source>
</evidence>
<proteinExistence type="inferred from homology"/>
<keyword evidence="5 14" id="KW-0812">Transmembrane</keyword>
<evidence type="ECO:0000256" key="5">
    <source>
        <dbReference type="ARBA" id="ARBA00022692"/>
    </source>
</evidence>
<gene>
    <name evidence="17" type="ORF">XELAEV_18019409mg</name>
</gene>
<evidence type="ECO:0000256" key="15">
    <source>
        <dbReference type="RuleBase" id="RU363047"/>
    </source>
</evidence>
<feature type="transmembrane region" description="Helical" evidence="15">
    <location>
        <begin position="104"/>
        <end position="124"/>
    </location>
</feature>
<sequence>MTLCGNLLIIGLFLQSQRLRSPMYFFLSNLSLCDILLSRSVVPILLCALLNDGEKMSLVACMAQASASGFFTAAECNILTLMSYDRCLAVCNPLHYINIMNYRFCFQLVTCFWFMSLLYTLIFIAEMSFLEFCRCNIIDYIYCEVAPLFEISCKDSTILQITTTVTSIPAVVSPFFFIIVTYVIIFITILRISSNIERKKSFSTCSSHLTVVCTYYGILIAKYTIPSKGRSLNMNKAMSLLYTVVTPLINPIIYSFRNKEIRETVAKISYMKR</sequence>
<feature type="transmembrane region" description="Helical" evidence="15">
    <location>
        <begin position="175"/>
        <end position="193"/>
    </location>
</feature>
<keyword evidence="13 14" id="KW-0807">Transducer</keyword>